<gene>
    <name evidence="2" type="ORF">H8708_11925</name>
</gene>
<sequence>MYKNKSEHGLNNICGQKIRKLRLEMKNVSQRKLADMLQVQGLDIDKNAIQRMESGKRFITDIELKALAKVLNVTYAELLD</sequence>
<protein>
    <submittedName>
        <fullName evidence="2">Helix-turn-helix transcriptional regulator</fullName>
    </submittedName>
</protein>
<dbReference type="CDD" id="cd00093">
    <property type="entry name" value="HTH_XRE"/>
    <property type="match status" value="1"/>
</dbReference>
<dbReference type="PROSITE" id="PS50943">
    <property type="entry name" value="HTH_CROC1"/>
    <property type="match status" value="1"/>
</dbReference>
<keyword evidence="3" id="KW-1185">Reference proteome</keyword>
<dbReference type="InterPro" id="IPR010982">
    <property type="entry name" value="Lambda_DNA-bd_dom_sf"/>
</dbReference>
<dbReference type="SMART" id="SM00530">
    <property type="entry name" value="HTH_XRE"/>
    <property type="match status" value="1"/>
</dbReference>
<comment type="caution">
    <text evidence="2">The sequence shown here is derived from an EMBL/GenBank/DDBJ whole genome shotgun (WGS) entry which is preliminary data.</text>
</comment>
<dbReference type="RefSeq" id="WP_022274430.1">
    <property type="nucleotide sequence ID" value="NZ_JACRTJ010000025.1"/>
</dbReference>
<evidence type="ECO:0000313" key="3">
    <source>
        <dbReference type="Proteomes" id="UP000647491"/>
    </source>
</evidence>
<dbReference type="InterPro" id="IPR001387">
    <property type="entry name" value="Cro/C1-type_HTH"/>
</dbReference>
<dbReference type="Proteomes" id="UP000647491">
    <property type="component" value="Unassembled WGS sequence"/>
</dbReference>
<dbReference type="Pfam" id="PF01381">
    <property type="entry name" value="HTH_3"/>
    <property type="match status" value="1"/>
</dbReference>
<organism evidence="2 3">
    <name type="scientific">Enterocloster hominis</name>
    <name type="common">ex Liu et al. 2021</name>
    <dbReference type="NCBI Taxonomy" id="2763663"/>
    <lineage>
        <taxon>Bacteria</taxon>
        <taxon>Bacillati</taxon>
        <taxon>Bacillota</taxon>
        <taxon>Clostridia</taxon>
        <taxon>Lachnospirales</taxon>
        <taxon>Lachnospiraceae</taxon>
        <taxon>Enterocloster</taxon>
    </lineage>
</organism>
<proteinExistence type="predicted"/>
<dbReference type="EMBL" id="JACRTJ010000025">
    <property type="protein sequence ID" value="MBC8599925.1"/>
    <property type="molecule type" value="Genomic_DNA"/>
</dbReference>
<dbReference type="SUPFAM" id="SSF47413">
    <property type="entry name" value="lambda repressor-like DNA-binding domains"/>
    <property type="match status" value="1"/>
</dbReference>
<name>A0ABR7NUX6_9FIRM</name>
<evidence type="ECO:0000259" key="1">
    <source>
        <dbReference type="PROSITE" id="PS50943"/>
    </source>
</evidence>
<dbReference type="Gene3D" id="1.10.260.40">
    <property type="entry name" value="lambda repressor-like DNA-binding domains"/>
    <property type="match status" value="1"/>
</dbReference>
<evidence type="ECO:0000313" key="2">
    <source>
        <dbReference type="EMBL" id="MBC8599925.1"/>
    </source>
</evidence>
<accession>A0ABR7NUX6</accession>
<feature type="domain" description="HTH cro/C1-type" evidence="1">
    <location>
        <begin position="18"/>
        <end position="78"/>
    </location>
</feature>
<reference evidence="2 3" key="1">
    <citation type="submission" date="2020-08" db="EMBL/GenBank/DDBJ databases">
        <title>Genome public.</title>
        <authorList>
            <person name="Liu C."/>
            <person name="Sun Q."/>
        </authorList>
    </citation>
    <scope>NUCLEOTIDE SEQUENCE [LARGE SCALE GENOMIC DNA]</scope>
    <source>
        <strain evidence="2 3">BX10</strain>
    </source>
</reference>